<evidence type="ECO:0000313" key="1">
    <source>
        <dbReference type="EMBL" id="GAF88249.1"/>
    </source>
</evidence>
<protein>
    <submittedName>
        <fullName evidence="1">Uncharacterized protein</fullName>
    </submittedName>
</protein>
<proteinExistence type="predicted"/>
<sequence length="142" mass="14907">QIYDSGSSGVTTVADSVTYYECTIDASALTANPYLFDSPATGRLRYTGTNPVMMKVACSATVTTSAGTSMDLDFVLGKNGTADASSLIQYTHLLAASKVSVTVFLLVSVVQNDYVSLMVKNTTDTNNVVVTNISLQATGIII</sequence>
<accession>X0T4U5</accession>
<name>X0T4U5_9ZZZZ</name>
<dbReference type="AlphaFoldDB" id="X0T4U5"/>
<comment type="caution">
    <text evidence="1">The sequence shown here is derived from an EMBL/GenBank/DDBJ whole genome shotgun (WGS) entry which is preliminary data.</text>
</comment>
<gene>
    <name evidence="1" type="ORF">S01H1_22361</name>
</gene>
<feature type="non-terminal residue" evidence="1">
    <location>
        <position position="1"/>
    </location>
</feature>
<dbReference type="EMBL" id="BARS01012604">
    <property type="protein sequence ID" value="GAF88249.1"/>
    <property type="molecule type" value="Genomic_DNA"/>
</dbReference>
<reference evidence="1" key="1">
    <citation type="journal article" date="2014" name="Front. Microbiol.">
        <title>High frequency of phylogenetically diverse reductive dehalogenase-homologous genes in deep subseafloor sedimentary metagenomes.</title>
        <authorList>
            <person name="Kawai M."/>
            <person name="Futagami T."/>
            <person name="Toyoda A."/>
            <person name="Takaki Y."/>
            <person name="Nishi S."/>
            <person name="Hori S."/>
            <person name="Arai W."/>
            <person name="Tsubouchi T."/>
            <person name="Morono Y."/>
            <person name="Uchiyama I."/>
            <person name="Ito T."/>
            <person name="Fujiyama A."/>
            <person name="Inagaki F."/>
            <person name="Takami H."/>
        </authorList>
    </citation>
    <scope>NUCLEOTIDE SEQUENCE</scope>
    <source>
        <strain evidence="1">Expedition CK06-06</strain>
    </source>
</reference>
<organism evidence="1">
    <name type="scientific">marine sediment metagenome</name>
    <dbReference type="NCBI Taxonomy" id="412755"/>
    <lineage>
        <taxon>unclassified sequences</taxon>
        <taxon>metagenomes</taxon>
        <taxon>ecological metagenomes</taxon>
    </lineage>
</organism>